<organism evidence="1 2">
    <name type="scientific">Camellia lanceoleosa</name>
    <dbReference type="NCBI Taxonomy" id="1840588"/>
    <lineage>
        <taxon>Eukaryota</taxon>
        <taxon>Viridiplantae</taxon>
        <taxon>Streptophyta</taxon>
        <taxon>Embryophyta</taxon>
        <taxon>Tracheophyta</taxon>
        <taxon>Spermatophyta</taxon>
        <taxon>Magnoliopsida</taxon>
        <taxon>eudicotyledons</taxon>
        <taxon>Gunneridae</taxon>
        <taxon>Pentapetalae</taxon>
        <taxon>asterids</taxon>
        <taxon>Ericales</taxon>
        <taxon>Theaceae</taxon>
        <taxon>Camellia</taxon>
    </lineage>
</organism>
<reference evidence="1 2" key="1">
    <citation type="journal article" date="2022" name="Plant J.">
        <title>Chromosome-level genome of Camellia lanceoleosa provides a valuable resource for understanding genome evolution and self-incompatibility.</title>
        <authorList>
            <person name="Gong W."/>
            <person name="Xiao S."/>
            <person name="Wang L."/>
            <person name="Liao Z."/>
            <person name="Chang Y."/>
            <person name="Mo W."/>
            <person name="Hu G."/>
            <person name="Li W."/>
            <person name="Zhao G."/>
            <person name="Zhu H."/>
            <person name="Hu X."/>
            <person name="Ji K."/>
            <person name="Xiang X."/>
            <person name="Song Q."/>
            <person name="Yuan D."/>
            <person name="Jin S."/>
            <person name="Zhang L."/>
        </authorList>
    </citation>
    <scope>NUCLEOTIDE SEQUENCE [LARGE SCALE GENOMIC DNA]</scope>
    <source>
        <strain evidence="1">SQ_2022a</strain>
    </source>
</reference>
<accession>A0ACC0J2L0</accession>
<dbReference type="Proteomes" id="UP001060215">
    <property type="component" value="Chromosome 1"/>
</dbReference>
<protein>
    <submittedName>
        <fullName evidence="1">Protein DETOXIFICATION 43</fullName>
    </submittedName>
</protein>
<keyword evidence="2" id="KW-1185">Reference proteome</keyword>
<sequence length="92" mass="10162">MPLVAVGVSIASKVTIFPLVSITTSFVAKEDIAGRINREALEDEDTKKILAKKNEMKELTLEDVVLENLEEGLNTIGEMKDLTQEEGIDKMI</sequence>
<proteinExistence type="predicted"/>
<evidence type="ECO:0000313" key="2">
    <source>
        <dbReference type="Proteomes" id="UP001060215"/>
    </source>
</evidence>
<gene>
    <name evidence="1" type="ORF">LOK49_LG01G01349</name>
</gene>
<evidence type="ECO:0000313" key="1">
    <source>
        <dbReference type="EMBL" id="KAI8031663.1"/>
    </source>
</evidence>
<comment type="caution">
    <text evidence="1">The sequence shown here is derived from an EMBL/GenBank/DDBJ whole genome shotgun (WGS) entry which is preliminary data.</text>
</comment>
<dbReference type="EMBL" id="CM045758">
    <property type="protein sequence ID" value="KAI8031663.1"/>
    <property type="molecule type" value="Genomic_DNA"/>
</dbReference>
<name>A0ACC0J2L0_9ERIC</name>